<dbReference type="PANTHER" id="PTHR10986">
    <property type="entry name" value="39S RIBOSOMAL PROTEIN L20"/>
    <property type="match status" value="1"/>
</dbReference>
<dbReference type="Proteomes" id="UP001317532">
    <property type="component" value="Chromosome"/>
</dbReference>
<dbReference type="KEGG" id="vab:WPS_31240"/>
<dbReference type="Pfam" id="PF00453">
    <property type="entry name" value="Ribosomal_L20"/>
    <property type="match status" value="1"/>
</dbReference>
<keyword evidence="4 8" id="KW-0689">Ribosomal protein</keyword>
<dbReference type="InterPro" id="IPR005813">
    <property type="entry name" value="Ribosomal_bL20"/>
</dbReference>
<dbReference type="SUPFAM" id="SSF74731">
    <property type="entry name" value="Ribosomal protein L20"/>
    <property type="match status" value="1"/>
</dbReference>
<dbReference type="GO" id="GO:0019843">
    <property type="term" value="F:rRNA binding"/>
    <property type="evidence" value="ECO:0007669"/>
    <property type="project" value="UniProtKB-UniRule"/>
</dbReference>
<protein>
    <recommendedName>
        <fullName evidence="7 8">Large ribosomal subunit protein bL20</fullName>
    </recommendedName>
</protein>
<dbReference type="Gene3D" id="1.10.1900.20">
    <property type="entry name" value="Ribosomal protein L20"/>
    <property type="match status" value="1"/>
</dbReference>
<dbReference type="EMBL" id="AP025523">
    <property type="protein sequence ID" value="BDE07848.1"/>
    <property type="molecule type" value="Genomic_DNA"/>
</dbReference>
<proteinExistence type="inferred from homology"/>
<dbReference type="CDD" id="cd07026">
    <property type="entry name" value="Ribosomal_L20"/>
    <property type="match status" value="1"/>
</dbReference>
<evidence type="ECO:0000256" key="3">
    <source>
        <dbReference type="ARBA" id="ARBA00022884"/>
    </source>
</evidence>
<dbReference type="GO" id="GO:0003735">
    <property type="term" value="F:structural constituent of ribosome"/>
    <property type="evidence" value="ECO:0007669"/>
    <property type="project" value="InterPro"/>
</dbReference>
<dbReference type="PROSITE" id="PS00937">
    <property type="entry name" value="RIBOSOMAL_L20"/>
    <property type="match status" value="1"/>
</dbReference>
<dbReference type="Gene3D" id="6.10.160.10">
    <property type="match status" value="1"/>
</dbReference>
<sequence length="124" mass="14238">MARIKRGLHKIKHRRKVMKLVKGFRAARRRNYRVANEALLHSLAYAFRDRRVRKRDFRSLWIARINAAARREGLSYSKFIAGLKKSGVVMNRKALADLAVHDAAAFRRLLSLAKDAHNTTTTAA</sequence>
<evidence type="ECO:0000256" key="9">
    <source>
        <dbReference type="RuleBase" id="RU000560"/>
    </source>
</evidence>
<name>A0AAN1XYR7_UNVUL</name>
<evidence type="ECO:0000313" key="10">
    <source>
        <dbReference type="EMBL" id="BDE07848.1"/>
    </source>
</evidence>
<keyword evidence="3 8" id="KW-0694">RNA-binding</keyword>
<evidence type="ECO:0000313" key="11">
    <source>
        <dbReference type="Proteomes" id="UP001317532"/>
    </source>
</evidence>
<dbReference type="HAMAP" id="MF_00382">
    <property type="entry name" value="Ribosomal_bL20"/>
    <property type="match status" value="1"/>
</dbReference>
<organism evidence="10 11">
    <name type="scientific">Vulcanimicrobium alpinum</name>
    <dbReference type="NCBI Taxonomy" id="3016050"/>
    <lineage>
        <taxon>Bacteria</taxon>
        <taxon>Bacillati</taxon>
        <taxon>Vulcanimicrobiota</taxon>
        <taxon>Vulcanimicrobiia</taxon>
        <taxon>Vulcanimicrobiales</taxon>
        <taxon>Vulcanimicrobiaceae</taxon>
        <taxon>Vulcanimicrobium</taxon>
    </lineage>
</organism>
<accession>A0AAN1XYR7</accession>
<comment type="similarity">
    <text evidence="1 8 9">Belongs to the bacterial ribosomal protein bL20 family.</text>
</comment>
<keyword evidence="2 8" id="KW-0699">rRNA-binding</keyword>
<evidence type="ECO:0000256" key="7">
    <source>
        <dbReference type="ARBA" id="ARBA00035172"/>
    </source>
</evidence>
<comment type="function">
    <text evidence="6 8 9">Binds directly to 23S ribosomal RNA and is necessary for the in vitro assembly process of the 50S ribosomal subunit. It is not involved in the protein synthesizing functions of that subunit.</text>
</comment>
<dbReference type="FunFam" id="1.10.1900.20:FF:000001">
    <property type="entry name" value="50S ribosomal protein L20"/>
    <property type="match status" value="1"/>
</dbReference>
<evidence type="ECO:0000256" key="6">
    <source>
        <dbReference type="ARBA" id="ARBA00024775"/>
    </source>
</evidence>
<evidence type="ECO:0000256" key="8">
    <source>
        <dbReference type="HAMAP-Rule" id="MF_00382"/>
    </source>
</evidence>
<dbReference type="GO" id="GO:0006412">
    <property type="term" value="P:translation"/>
    <property type="evidence" value="ECO:0007669"/>
    <property type="project" value="InterPro"/>
</dbReference>
<evidence type="ECO:0000256" key="5">
    <source>
        <dbReference type="ARBA" id="ARBA00023274"/>
    </source>
</evidence>
<keyword evidence="5 8" id="KW-0687">Ribonucleoprotein</keyword>
<evidence type="ECO:0000256" key="4">
    <source>
        <dbReference type="ARBA" id="ARBA00022980"/>
    </source>
</evidence>
<reference evidence="10 11" key="1">
    <citation type="journal article" date="2022" name="ISME Commun">
        <title>Vulcanimicrobium alpinus gen. nov. sp. nov., the first cultivated representative of the candidate phylum 'Eremiobacterota', is a metabolically versatile aerobic anoxygenic phototroph.</title>
        <authorList>
            <person name="Yabe S."/>
            <person name="Muto K."/>
            <person name="Abe K."/>
            <person name="Yokota A."/>
            <person name="Staudigel H."/>
            <person name="Tebo B.M."/>
        </authorList>
    </citation>
    <scope>NUCLEOTIDE SEQUENCE [LARGE SCALE GENOMIC DNA]</scope>
    <source>
        <strain evidence="10 11">WC8-2</strain>
    </source>
</reference>
<dbReference type="GO" id="GO:0000027">
    <property type="term" value="P:ribosomal large subunit assembly"/>
    <property type="evidence" value="ECO:0007669"/>
    <property type="project" value="UniProtKB-UniRule"/>
</dbReference>
<dbReference type="InterPro" id="IPR035566">
    <property type="entry name" value="Ribosomal_protein_bL20_C"/>
</dbReference>
<keyword evidence="11" id="KW-1185">Reference proteome</keyword>
<dbReference type="AlphaFoldDB" id="A0AAN1XYR7"/>
<dbReference type="RefSeq" id="WP_317995411.1">
    <property type="nucleotide sequence ID" value="NZ_AP025523.1"/>
</dbReference>
<evidence type="ECO:0000256" key="2">
    <source>
        <dbReference type="ARBA" id="ARBA00022730"/>
    </source>
</evidence>
<dbReference type="NCBIfam" id="TIGR01032">
    <property type="entry name" value="rplT_bact"/>
    <property type="match status" value="1"/>
</dbReference>
<dbReference type="GO" id="GO:1990904">
    <property type="term" value="C:ribonucleoprotein complex"/>
    <property type="evidence" value="ECO:0007669"/>
    <property type="project" value="UniProtKB-KW"/>
</dbReference>
<gene>
    <name evidence="8" type="primary">rplT</name>
    <name evidence="10" type="ORF">WPS_31240</name>
</gene>
<dbReference type="PRINTS" id="PR00062">
    <property type="entry name" value="RIBOSOMALL20"/>
</dbReference>
<evidence type="ECO:0000256" key="1">
    <source>
        <dbReference type="ARBA" id="ARBA00007698"/>
    </source>
</evidence>
<dbReference type="GO" id="GO:0005840">
    <property type="term" value="C:ribosome"/>
    <property type="evidence" value="ECO:0007669"/>
    <property type="project" value="UniProtKB-KW"/>
</dbReference>
<dbReference type="InterPro" id="IPR049946">
    <property type="entry name" value="RIBOSOMAL_L20_CS"/>
</dbReference>